<name>A0A8D3B128_SCOMX</name>
<keyword evidence="1" id="KW-0812">Transmembrane</keyword>
<dbReference type="GeneTree" id="ENSGT01030000234575"/>
<keyword evidence="1" id="KW-1133">Transmembrane helix</keyword>
<evidence type="ECO:0000313" key="4">
    <source>
        <dbReference type="Proteomes" id="UP000694558"/>
    </source>
</evidence>
<dbReference type="InterPro" id="IPR016187">
    <property type="entry name" value="CTDL_fold"/>
</dbReference>
<sequence>HTRLQLAAAALGIICVVLVSVVISLGRHITTVMSEQRRDNISLTVDHLLLWKEKTDFERLTEKLARQRDGLNWTIGVIMEYESFPVHTHCPQKVCRTCLDGWMPFQSSCFRFFESAHHSDWRSWHDSRDYCRERKASLVVIESPEEQEFVSNHTKAYNDEKHGYWIGLSNKNEMGTWMWVDGSNVTVMYWMAEPGYRQSCALSLPRADPRANWNKSSCDMQNLWICETRALIKTD</sequence>
<evidence type="ECO:0000256" key="1">
    <source>
        <dbReference type="SAM" id="Phobius"/>
    </source>
</evidence>
<protein>
    <recommendedName>
        <fullName evidence="2">C-type lectin domain-containing protein</fullName>
    </recommendedName>
</protein>
<keyword evidence="1" id="KW-0472">Membrane</keyword>
<organism evidence="3 4">
    <name type="scientific">Scophthalmus maximus</name>
    <name type="common">Turbot</name>
    <name type="synonym">Psetta maxima</name>
    <dbReference type="NCBI Taxonomy" id="52904"/>
    <lineage>
        <taxon>Eukaryota</taxon>
        <taxon>Metazoa</taxon>
        <taxon>Chordata</taxon>
        <taxon>Craniata</taxon>
        <taxon>Vertebrata</taxon>
        <taxon>Euteleostomi</taxon>
        <taxon>Actinopterygii</taxon>
        <taxon>Neopterygii</taxon>
        <taxon>Teleostei</taxon>
        <taxon>Neoteleostei</taxon>
        <taxon>Acanthomorphata</taxon>
        <taxon>Carangaria</taxon>
        <taxon>Pleuronectiformes</taxon>
        <taxon>Pleuronectoidei</taxon>
        <taxon>Scophthalmidae</taxon>
        <taxon>Scophthalmus</taxon>
    </lineage>
</organism>
<proteinExistence type="predicted"/>
<evidence type="ECO:0000313" key="3">
    <source>
        <dbReference type="Ensembl" id="ENSSMAP00000026759.2"/>
    </source>
</evidence>
<dbReference type="SUPFAM" id="SSF56436">
    <property type="entry name" value="C-type lectin-like"/>
    <property type="match status" value="1"/>
</dbReference>
<dbReference type="PANTHER" id="PTHR22803">
    <property type="entry name" value="MANNOSE, PHOSPHOLIPASE, LECTIN RECEPTOR RELATED"/>
    <property type="match status" value="1"/>
</dbReference>
<evidence type="ECO:0000259" key="2">
    <source>
        <dbReference type="PROSITE" id="PS50041"/>
    </source>
</evidence>
<feature type="transmembrane region" description="Helical" evidence="1">
    <location>
        <begin position="6"/>
        <end position="26"/>
    </location>
</feature>
<dbReference type="Pfam" id="PF00059">
    <property type="entry name" value="Lectin_C"/>
    <property type="match status" value="1"/>
</dbReference>
<dbReference type="AlphaFoldDB" id="A0A8D3B128"/>
<dbReference type="Gene3D" id="3.10.100.10">
    <property type="entry name" value="Mannose-Binding Protein A, subunit A"/>
    <property type="match status" value="1"/>
</dbReference>
<feature type="domain" description="C-type lectin" evidence="2">
    <location>
        <begin position="105"/>
        <end position="227"/>
    </location>
</feature>
<gene>
    <name evidence="3" type="primary">LOC118306847</name>
</gene>
<reference evidence="3" key="1">
    <citation type="submission" date="2023-05" db="EMBL/GenBank/DDBJ databases">
        <title>High-quality long-read genome of Scophthalmus maximus.</title>
        <authorList>
            <person name="Lien S."/>
            <person name="Martinez P."/>
        </authorList>
    </citation>
    <scope>NUCLEOTIDE SEQUENCE [LARGE SCALE GENOMIC DNA]</scope>
</reference>
<accession>A0A8D3B128</accession>
<dbReference type="InterPro" id="IPR050111">
    <property type="entry name" value="C-type_lectin/snaclec_domain"/>
</dbReference>
<reference evidence="3" key="2">
    <citation type="submission" date="2025-08" db="UniProtKB">
        <authorList>
            <consortium name="Ensembl"/>
        </authorList>
    </citation>
    <scope>IDENTIFICATION</scope>
</reference>
<dbReference type="Ensembl" id="ENSSMAT00000027070.2">
    <property type="protein sequence ID" value="ENSSMAP00000026759.2"/>
    <property type="gene ID" value="ENSSMAG00000016351.2"/>
</dbReference>
<dbReference type="InterPro" id="IPR016186">
    <property type="entry name" value="C-type_lectin-like/link_sf"/>
</dbReference>
<dbReference type="InterPro" id="IPR001304">
    <property type="entry name" value="C-type_lectin-like"/>
</dbReference>
<dbReference type="Proteomes" id="UP000694558">
    <property type="component" value="Chromosome 1"/>
</dbReference>
<dbReference type="PROSITE" id="PS50041">
    <property type="entry name" value="C_TYPE_LECTIN_2"/>
    <property type="match status" value="1"/>
</dbReference>
<dbReference type="SMART" id="SM00034">
    <property type="entry name" value="CLECT"/>
    <property type="match status" value="1"/>
</dbReference>